<dbReference type="Pfam" id="PF25023">
    <property type="entry name" value="TEN_YD-shell"/>
    <property type="match status" value="1"/>
</dbReference>
<comment type="caution">
    <text evidence="3">The sequence shown here is derived from an EMBL/GenBank/DDBJ whole genome shotgun (WGS) entry which is preliminary data.</text>
</comment>
<evidence type="ECO:0000313" key="4">
    <source>
        <dbReference type="Proteomes" id="UP001384579"/>
    </source>
</evidence>
<evidence type="ECO:0000256" key="1">
    <source>
        <dbReference type="ARBA" id="ARBA00022737"/>
    </source>
</evidence>
<accession>A0ABU8YYW8</accession>
<dbReference type="Gene3D" id="2.180.10.10">
    <property type="entry name" value="RHS repeat-associated core"/>
    <property type="match status" value="1"/>
</dbReference>
<proteinExistence type="predicted"/>
<dbReference type="Proteomes" id="UP001384579">
    <property type="component" value="Unassembled WGS sequence"/>
</dbReference>
<dbReference type="RefSeq" id="WP_340542628.1">
    <property type="nucleotide sequence ID" value="NZ_JBBLXS010001279.1"/>
</dbReference>
<feature type="domain" description="Teneurin-like YD-shell" evidence="2">
    <location>
        <begin position="4"/>
        <end position="164"/>
    </location>
</feature>
<dbReference type="InterPro" id="IPR006530">
    <property type="entry name" value="YD"/>
</dbReference>
<feature type="non-terminal residue" evidence="3">
    <location>
        <position position="170"/>
    </location>
</feature>
<dbReference type="PANTHER" id="PTHR32305">
    <property type="match status" value="1"/>
</dbReference>
<name>A0ABU8YYW8_9CYAN</name>
<gene>
    <name evidence="3" type="ORF">WMG39_32190</name>
</gene>
<protein>
    <recommendedName>
        <fullName evidence="2">Teneurin-like YD-shell domain-containing protein</fullName>
    </recommendedName>
</protein>
<dbReference type="InterPro" id="IPR050708">
    <property type="entry name" value="T6SS_VgrG/RHS"/>
</dbReference>
<reference evidence="3 4" key="1">
    <citation type="journal article" date="2020" name="Harmful Algae">
        <title>Molecular and morphological characterization of a novel dihydroanatoxin-a producing Microcoleus species (cyanobacteria) from the Russian River, California, USA.</title>
        <authorList>
            <person name="Conklin K.Y."/>
            <person name="Stancheva R."/>
            <person name="Otten T.G."/>
            <person name="Fadness R."/>
            <person name="Boyer G.L."/>
            <person name="Read B."/>
            <person name="Zhang X."/>
            <person name="Sheath R.G."/>
        </authorList>
    </citation>
    <scope>NUCLEOTIDE SEQUENCE [LARGE SCALE GENOMIC DNA]</scope>
    <source>
        <strain evidence="3 4">PTRS2</strain>
    </source>
</reference>
<dbReference type="NCBIfam" id="TIGR01643">
    <property type="entry name" value="YD_repeat_2x"/>
    <property type="match status" value="2"/>
</dbReference>
<feature type="non-terminal residue" evidence="3">
    <location>
        <position position="1"/>
    </location>
</feature>
<dbReference type="PANTHER" id="PTHR32305:SF15">
    <property type="entry name" value="PROTEIN RHSA-RELATED"/>
    <property type="match status" value="1"/>
</dbReference>
<sequence length="170" mass="18929">DPSNNKTTFAYDELNRLKTETNQPLNRTRSYTYDSVGNLITAKDGNNRTRQLVYDKLNRQTEEQWLNSANTPIRTITSSYDAVGQLKTISDPDASYTLTYDLAGNLETVDNAGTSNVPNVLLRYAYNNVNNPISVTDTINGQLRGTKSFTYDDGNRVTRITQSGNGVSSK</sequence>
<keyword evidence="1" id="KW-0677">Repeat</keyword>
<keyword evidence="4" id="KW-1185">Reference proteome</keyword>
<evidence type="ECO:0000313" key="3">
    <source>
        <dbReference type="EMBL" id="MEK0189470.1"/>
    </source>
</evidence>
<evidence type="ECO:0000259" key="2">
    <source>
        <dbReference type="Pfam" id="PF25023"/>
    </source>
</evidence>
<dbReference type="InterPro" id="IPR056823">
    <property type="entry name" value="TEN-like_YD-shell"/>
</dbReference>
<organism evidence="3 4">
    <name type="scientific">Microcoleus anatoxicus PTRS2</name>
    <dbReference type="NCBI Taxonomy" id="2705321"/>
    <lineage>
        <taxon>Bacteria</taxon>
        <taxon>Bacillati</taxon>
        <taxon>Cyanobacteriota</taxon>
        <taxon>Cyanophyceae</taxon>
        <taxon>Oscillatoriophycideae</taxon>
        <taxon>Oscillatoriales</taxon>
        <taxon>Microcoleaceae</taxon>
        <taxon>Microcoleus</taxon>
        <taxon>Microcoleus anatoxicus</taxon>
    </lineage>
</organism>
<dbReference type="EMBL" id="JBBLXS010001279">
    <property type="protein sequence ID" value="MEK0189470.1"/>
    <property type="molecule type" value="Genomic_DNA"/>
</dbReference>